<feature type="domain" description="Cupin type-1" evidence="11">
    <location>
        <begin position="5"/>
        <end position="74"/>
    </location>
</feature>
<keyword evidence="3 10" id="KW-0052">Apoplast</keyword>
<dbReference type="Gene3D" id="2.60.120.10">
    <property type="entry name" value="Jelly Rolls"/>
    <property type="match status" value="1"/>
</dbReference>
<evidence type="ECO:0000256" key="6">
    <source>
        <dbReference type="ARBA" id="ARBA00022729"/>
    </source>
</evidence>
<proteinExistence type="inferred from homology"/>
<keyword evidence="5 9" id="KW-0479">Metal-binding</keyword>
<dbReference type="GO" id="GO:0048046">
    <property type="term" value="C:apoplast"/>
    <property type="evidence" value="ECO:0007669"/>
    <property type="project" value="UniProtKB-SubCell"/>
</dbReference>
<dbReference type="PANTHER" id="PTHR31238">
    <property type="entry name" value="GERMIN-LIKE PROTEIN SUBFAMILY 3 MEMBER 3"/>
    <property type="match status" value="1"/>
</dbReference>
<dbReference type="EMBL" id="CAKOAT010310710">
    <property type="protein sequence ID" value="CAH8361557.1"/>
    <property type="molecule type" value="Genomic_DNA"/>
</dbReference>
<dbReference type="GO" id="GO:0030145">
    <property type="term" value="F:manganese ion binding"/>
    <property type="evidence" value="ECO:0007669"/>
    <property type="project" value="UniProtKB-UniRule"/>
</dbReference>
<evidence type="ECO:0000256" key="3">
    <source>
        <dbReference type="ARBA" id="ARBA00022523"/>
    </source>
</evidence>
<dbReference type="SUPFAM" id="SSF51182">
    <property type="entry name" value="RmlC-like cupins"/>
    <property type="match status" value="1"/>
</dbReference>
<dbReference type="InterPro" id="IPR001929">
    <property type="entry name" value="Germin"/>
</dbReference>
<evidence type="ECO:0000256" key="9">
    <source>
        <dbReference type="PIRSR" id="PIRSR601929-2"/>
    </source>
</evidence>
<evidence type="ECO:0000256" key="8">
    <source>
        <dbReference type="ARBA" id="ARBA00023211"/>
    </source>
</evidence>
<evidence type="ECO:0000313" key="13">
    <source>
        <dbReference type="Proteomes" id="UP001642260"/>
    </source>
</evidence>
<feature type="binding site" evidence="9">
    <location>
        <position position="23"/>
    </location>
    <ligand>
        <name>Mn(2+)</name>
        <dbReference type="ChEBI" id="CHEBI:29035"/>
    </ligand>
</feature>
<name>A0ABC8L095_ERUVS</name>
<evidence type="ECO:0000256" key="2">
    <source>
        <dbReference type="ARBA" id="ARBA00007456"/>
    </source>
</evidence>
<evidence type="ECO:0000313" key="12">
    <source>
        <dbReference type="EMBL" id="CAH8361557.1"/>
    </source>
</evidence>
<dbReference type="InterPro" id="IPR006045">
    <property type="entry name" value="Cupin_1"/>
</dbReference>
<dbReference type="Pfam" id="PF00190">
    <property type="entry name" value="Cupin_1"/>
    <property type="match status" value="1"/>
</dbReference>
<dbReference type="PRINTS" id="PR00325">
    <property type="entry name" value="GERMIN"/>
</dbReference>
<dbReference type="InterPro" id="IPR014710">
    <property type="entry name" value="RmlC-like_jellyroll"/>
</dbReference>
<comment type="subcellular location">
    <subcellularLocation>
        <location evidence="1 10">Secreted</location>
        <location evidence="1 10">Extracellular space</location>
        <location evidence="1 10">Apoplast</location>
    </subcellularLocation>
</comment>
<comment type="similarity">
    <text evidence="2 10">Belongs to the germin family.</text>
</comment>
<protein>
    <recommendedName>
        <fullName evidence="10">Germin-like protein</fullName>
    </recommendedName>
</protein>
<evidence type="ECO:0000256" key="5">
    <source>
        <dbReference type="ARBA" id="ARBA00022723"/>
    </source>
</evidence>
<keyword evidence="13" id="KW-1185">Reference proteome</keyword>
<evidence type="ECO:0000256" key="7">
    <source>
        <dbReference type="ARBA" id="ARBA00023180"/>
    </source>
</evidence>
<keyword evidence="7" id="KW-0325">Glycoprotein</keyword>
<dbReference type="AlphaFoldDB" id="A0ABC8L095"/>
<evidence type="ECO:0000256" key="1">
    <source>
        <dbReference type="ARBA" id="ARBA00004271"/>
    </source>
</evidence>
<dbReference type="Proteomes" id="UP001642260">
    <property type="component" value="Unassembled WGS sequence"/>
</dbReference>
<evidence type="ECO:0000256" key="4">
    <source>
        <dbReference type="ARBA" id="ARBA00022525"/>
    </source>
</evidence>
<sequence>MSLDFSRISYPGDVFVFLIGLIHFHVNVGMTNAVAIAAAGSQNPGLITIRHAFFGSNPMIDPSILAKAFALDLNIDELTLLMSENLCVERSNITASLDYEYSKIVGPERSGRACCLGRGPTPSKLLKMSNTPNLEALNSEVVELKSQVSELQTQV</sequence>
<keyword evidence="6" id="KW-0732">Signal</keyword>
<evidence type="ECO:0000256" key="10">
    <source>
        <dbReference type="RuleBase" id="RU366015"/>
    </source>
</evidence>
<comment type="caution">
    <text evidence="12">The sequence shown here is derived from an EMBL/GenBank/DDBJ whole genome shotgun (WGS) entry which is preliminary data.</text>
</comment>
<organism evidence="12 13">
    <name type="scientific">Eruca vesicaria subsp. sativa</name>
    <name type="common">Garden rocket</name>
    <name type="synonym">Eruca sativa</name>
    <dbReference type="NCBI Taxonomy" id="29727"/>
    <lineage>
        <taxon>Eukaryota</taxon>
        <taxon>Viridiplantae</taxon>
        <taxon>Streptophyta</taxon>
        <taxon>Embryophyta</taxon>
        <taxon>Tracheophyta</taxon>
        <taxon>Spermatophyta</taxon>
        <taxon>Magnoliopsida</taxon>
        <taxon>eudicotyledons</taxon>
        <taxon>Gunneridae</taxon>
        <taxon>Pentapetalae</taxon>
        <taxon>rosids</taxon>
        <taxon>malvids</taxon>
        <taxon>Brassicales</taxon>
        <taxon>Brassicaceae</taxon>
        <taxon>Brassiceae</taxon>
        <taxon>Eruca</taxon>
    </lineage>
</organism>
<reference evidence="12 13" key="1">
    <citation type="submission" date="2022-03" db="EMBL/GenBank/DDBJ databases">
        <authorList>
            <person name="Macdonald S."/>
            <person name="Ahmed S."/>
            <person name="Newling K."/>
        </authorList>
    </citation>
    <scope>NUCLEOTIDE SEQUENCE [LARGE SCALE GENOMIC DNA]</scope>
</reference>
<gene>
    <name evidence="12" type="ORF">ERUC_LOCUS27313</name>
</gene>
<dbReference type="InterPro" id="IPR011051">
    <property type="entry name" value="RmlC_Cupin_sf"/>
</dbReference>
<keyword evidence="4 10" id="KW-0964">Secreted</keyword>
<accession>A0ABC8L095</accession>
<keyword evidence="8 9" id="KW-0464">Manganese</keyword>
<evidence type="ECO:0000259" key="11">
    <source>
        <dbReference type="Pfam" id="PF00190"/>
    </source>
</evidence>